<dbReference type="GO" id="GO:0070402">
    <property type="term" value="F:NADPH binding"/>
    <property type="evidence" value="ECO:0007669"/>
    <property type="project" value="TreeGrafter"/>
</dbReference>
<dbReference type="Pfam" id="PF08240">
    <property type="entry name" value="ADH_N"/>
    <property type="match status" value="1"/>
</dbReference>
<dbReference type="GO" id="GO:0005829">
    <property type="term" value="C:cytosol"/>
    <property type="evidence" value="ECO:0007669"/>
    <property type="project" value="TreeGrafter"/>
</dbReference>
<dbReference type="InterPro" id="IPR020843">
    <property type="entry name" value="ER"/>
</dbReference>
<dbReference type="InterPro" id="IPR013154">
    <property type="entry name" value="ADH-like_N"/>
</dbReference>
<dbReference type="GO" id="GO:0003960">
    <property type="term" value="F:quinone reductase (NADPH) activity"/>
    <property type="evidence" value="ECO:0007669"/>
    <property type="project" value="UniProtKB-EC"/>
</dbReference>
<dbReference type="EMBL" id="JACBZM010000001">
    <property type="protein sequence ID" value="NYI46759.1"/>
    <property type="molecule type" value="Genomic_DNA"/>
</dbReference>
<dbReference type="Proteomes" id="UP000562045">
    <property type="component" value="Unassembled WGS sequence"/>
</dbReference>
<comment type="caution">
    <text evidence="4">The sequence shown here is derived from an EMBL/GenBank/DDBJ whole genome shotgun (WGS) entry which is preliminary data.</text>
</comment>
<evidence type="ECO:0000256" key="2">
    <source>
        <dbReference type="ARBA" id="ARBA00023002"/>
    </source>
</evidence>
<dbReference type="Pfam" id="PF13602">
    <property type="entry name" value="ADH_zinc_N_2"/>
    <property type="match status" value="1"/>
</dbReference>
<keyword evidence="2 4" id="KW-0560">Oxidoreductase</keyword>
<dbReference type="PANTHER" id="PTHR48106">
    <property type="entry name" value="QUINONE OXIDOREDUCTASE PIG3-RELATED"/>
    <property type="match status" value="1"/>
</dbReference>
<evidence type="ECO:0000313" key="5">
    <source>
        <dbReference type="Proteomes" id="UP000562045"/>
    </source>
</evidence>
<dbReference type="AlphaFoldDB" id="A0A7Y9ZJT3"/>
<evidence type="ECO:0000259" key="3">
    <source>
        <dbReference type="SMART" id="SM00829"/>
    </source>
</evidence>
<reference evidence="4 5" key="1">
    <citation type="submission" date="2020-07" db="EMBL/GenBank/DDBJ databases">
        <title>Sequencing the genomes of 1000 actinobacteria strains.</title>
        <authorList>
            <person name="Klenk H.-P."/>
        </authorList>
    </citation>
    <scope>NUCLEOTIDE SEQUENCE [LARGE SCALE GENOMIC DNA]</scope>
    <source>
        <strain evidence="4 5">DSM 15131</strain>
    </source>
</reference>
<dbReference type="Gene3D" id="3.90.180.10">
    <property type="entry name" value="Medium-chain alcohol dehydrogenases, catalytic domain"/>
    <property type="match status" value="1"/>
</dbReference>
<dbReference type="SUPFAM" id="SSF51735">
    <property type="entry name" value="NAD(P)-binding Rossmann-fold domains"/>
    <property type="match status" value="1"/>
</dbReference>
<dbReference type="GO" id="GO:0035925">
    <property type="term" value="F:mRNA 3'-UTR AU-rich region binding"/>
    <property type="evidence" value="ECO:0007669"/>
    <property type="project" value="TreeGrafter"/>
</dbReference>
<protein>
    <submittedName>
        <fullName evidence="4">NADPH2:quinone reductase</fullName>
        <ecNumber evidence="4">1.6.5.5</ecNumber>
    </submittedName>
</protein>
<feature type="domain" description="Enoyl reductase (ER)" evidence="3">
    <location>
        <begin position="13"/>
        <end position="315"/>
    </location>
</feature>
<sequence length="319" mass="32635">MVAMHAIRHHAFGPASVLQLEELPDPVPGAGQLRIAVEAAGVHLLDTYLRSGNGPATMAAPQLPVVPGREVAGVVDRVGEDVDERWLGRAVVTHLGPQGSGAYAELVVADVARVYERPPGLDAATAVAAIGTGRTAAGILDLAGITADDVVVVTSAAGGLGTLLIQGARNAGARVAGLASGPKLHVARQFGADTTVDYRDPEWPAVLRAAEPRLTVLLDGVGGPVPRTVHAMLEPGGRTVRFSGDVEGYDAPGRAVVDVLGPPITSRLAELEKAALEAAADGSRVPYVGTVLPLADAALAHEALESRTAVGKVVLEVTR</sequence>
<evidence type="ECO:0000256" key="1">
    <source>
        <dbReference type="ARBA" id="ARBA00022857"/>
    </source>
</evidence>
<dbReference type="SMART" id="SM00829">
    <property type="entry name" value="PKS_ER"/>
    <property type="match status" value="1"/>
</dbReference>
<gene>
    <name evidence="4" type="ORF">BJ993_003839</name>
</gene>
<dbReference type="PANTHER" id="PTHR48106:SF13">
    <property type="entry name" value="QUINONE OXIDOREDUCTASE-RELATED"/>
    <property type="match status" value="1"/>
</dbReference>
<dbReference type="EC" id="1.6.5.5" evidence="4"/>
<dbReference type="InterPro" id="IPR036291">
    <property type="entry name" value="NAD(P)-bd_dom_sf"/>
</dbReference>
<dbReference type="Gene3D" id="3.40.50.720">
    <property type="entry name" value="NAD(P)-binding Rossmann-like Domain"/>
    <property type="match status" value="1"/>
</dbReference>
<dbReference type="InterPro" id="IPR011032">
    <property type="entry name" value="GroES-like_sf"/>
</dbReference>
<organism evidence="4 5">
    <name type="scientific">Nocardioides aromaticivorans</name>
    <dbReference type="NCBI Taxonomy" id="200618"/>
    <lineage>
        <taxon>Bacteria</taxon>
        <taxon>Bacillati</taxon>
        <taxon>Actinomycetota</taxon>
        <taxon>Actinomycetes</taxon>
        <taxon>Propionibacteriales</taxon>
        <taxon>Nocardioidaceae</taxon>
        <taxon>Nocardioides</taxon>
    </lineage>
</organism>
<dbReference type="SUPFAM" id="SSF50129">
    <property type="entry name" value="GroES-like"/>
    <property type="match status" value="1"/>
</dbReference>
<proteinExistence type="predicted"/>
<keyword evidence="1" id="KW-0521">NADP</keyword>
<dbReference type="RefSeq" id="WP_257026928.1">
    <property type="nucleotide sequence ID" value="NZ_JACBZM010000001.1"/>
</dbReference>
<accession>A0A7Y9ZJT3</accession>
<name>A0A7Y9ZJT3_9ACTN</name>
<evidence type="ECO:0000313" key="4">
    <source>
        <dbReference type="EMBL" id="NYI46759.1"/>
    </source>
</evidence>